<evidence type="ECO:0000256" key="2">
    <source>
        <dbReference type="PROSITE-ProRule" id="PRU00103"/>
    </source>
</evidence>
<feature type="repeat" description="HEAT" evidence="2">
    <location>
        <begin position="650"/>
        <end position="684"/>
    </location>
</feature>
<feature type="transmembrane region" description="Helical" evidence="3">
    <location>
        <begin position="78"/>
        <end position="111"/>
    </location>
</feature>
<dbReference type="InterPro" id="IPR011989">
    <property type="entry name" value="ARM-like"/>
</dbReference>
<feature type="repeat" description="HEAT" evidence="2">
    <location>
        <begin position="595"/>
        <end position="633"/>
    </location>
</feature>
<dbReference type="PANTHER" id="PTHR12697:SF5">
    <property type="entry name" value="DEOXYHYPUSINE HYDROXYLASE"/>
    <property type="match status" value="1"/>
</dbReference>
<dbReference type="OrthoDB" id="6133115at2759"/>
<evidence type="ECO:0000313" key="5">
    <source>
        <dbReference type="Proteomes" id="UP000186817"/>
    </source>
</evidence>
<dbReference type="EMBL" id="LSRX01000666">
    <property type="protein sequence ID" value="OLP91429.1"/>
    <property type="molecule type" value="Genomic_DNA"/>
</dbReference>
<keyword evidence="5" id="KW-1185">Reference proteome</keyword>
<protein>
    <submittedName>
        <fullName evidence="4">Bilin biosynthesis protein MpeV</fullName>
    </submittedName>
</protein>
<accession>A0A1Q9D8E9</accession>
<gene>
    <name evidence="4" type="primary">mpeV</name>
    <name evidence="4" type="ORF">AK812_SmicGene26909</name>
</gene>
<keyword evidence="3" id="KW-0472">Membrane</keyword>
<organism evidence="4 5">
    <name type="scientific">Symbiodinium microadriaticum</name>
    <name type="common">Dinoflagellate</name>
    <name type="synonym">Zooxanthella microadriatica</name>
    <dbReference type="NCBI Taxonomy" id="2951"/>
    <lineage>
        <taxon>Eukaryota</taxon>
        <taxon>Sar</taxon>
        <taxon>Alveolata</taxon>
        <taxon>Dinophyceae</taxon>
        <taxon>Suessiales</taxon>
        <taxon>Symbiodiniaceae</taxon>
        <taxon>Symbiodinium</taxon>
    </lineage>
</organism>
<sequence>MADVETGFLGSAREASSSLHRCRSCLKSLVGEGWEVLIDLYWPRDGVHFCTYICFLFSCAWTAMWLSRLSEGQCGKFGVLLIGAPLCFMEILGLLVYFTMAIVCLKVIWYYDDDLQSRTLELQGEFASFLAATVSALSRAEQAILELQAILDCLAQEICQSRARDALRLVSRIERWERLSPSFPVKAKEITPSLARLLLLPQDRAEGLLAVRDGDIVGQSEQLADVCCASWTKRLGDFRATSRELRRNPAELTAEQIEKGIAIVAAFKPDGQEDPNPSLDVGGCRIPLRGSFDSMNKAALLKLQADGYHFLYYELSRSTAPLGSLDFACDVACCIPHMCYFLPRALATLFRCGGCCGRRVWGPGFMFSSLPSYPRRLAVGCWSIVLQSRLHEQVLLSLCCAVIFCTYNAATVVVGLTKGCPHFEEGTCTTYLLRKCAGTVLTAVYVCSMGFCCRSISRLDPVVVLCDMLVRLRTGFKKVQVFNAAVQSEVKLARSREEVLRQGKEYWKRVGRCIDRLDSLDYTEANVSEAVTLLRALQNQAEGAAFCRSIRESADSGDPVAHDLYPHAAILAEEHPDSTVRYRLSLLMEAHAENVVPVLCEALKDPRRRVRLNATKALMNMAGQTSTVEALPDGSRYRRHREGMHVVVSAVPALTTCLTDTDSMIRRAAARSLERLGEHAGTAVPSLIVSLRDREEEVRAAVATALGQLGRAAAEALPALLQASLDTVERVRVAALTSLGYLGVSTTAVLEVLMDALEDPSSEVKSAAAAALGMLSAPVATDALATCLADGQSHVRAAAAKAIGQIGGKSASTAVPKLLQTLKDPDHVVRRCSAVSLGRIGTFAATAAPYLADAMRDSHAPVREAAAVSISRLGVTEKVAHNVCIQCLVKRGLTDTSSDVRQAAAESLLDLARTEQLGVQKAFVREAMTTRMKDDNAKVRATASTCLNMLSLQEDALCRQKLRQRHKAKKKLDSTRGEQAEVDEDLEEEDIDMLRDSVLELEDIARLVCQSLPECEFWVWGQEEGEQKCWFRLGDDGREAGEGWISGGRACHPPEQQAIVMGNVECWIDGFNYDTCCDPKFGPSGNAQCWDGVFNYDRCCFPKDEL</sequence>
<keyword evidence="3" id="KW-0812">Transmembrane</keyword>
<reference evidence="4 5" key="1">
    <citation type="submission" date="2016-02" db="EMBL/GenBank/DDBJ databases">
        <title>Genome analysis of coral dinoflagellate symbionts highlights evolutionary adaptations to a symbiotic lifestyle.</title>
        <authorList>
            <person name="Aranda M."/>
            <person name="Li Y."/>
            <person name="Liew Y.J."/>
            <person name="Baumgarten S."/>
            <person name="Simakov O."/>
            <person name="Wilson M."/>
            <person name="Piel J."/>
            <person name="Ashoor H."/>
            <person name="Bougouffa S."/>
            <person name="Bajic V.B."/>
            <person name="Ryu T."/>
            <person name="Ravasi T."/>
            <person name="Bayer T."/>
            <person name="Micklem G."/>
            <person name="Kim H."/>
            <person name="Bhak J."/>
            <person name="Lajeunesse T.C."/>
            <person name="Voolstra C.R."/>
        </authorList>
    </citation>
    <scope>NUCLEOTIDE SEQUENCE [LARGE SCALE GENOMIC DNA]</scope>
    <source>
        <strain evidence="4 5">CCMP2467</strain>
    </source>
</reference>
<feature type="transmembrane region" description="Helical" evidence="3">
    <location>
        <begin position="46"/>
        <end position="66"/>
    </location>
</feature>
<dbReference type="PROSITE" id="PS50077">
    <property type="entry name" value="HEAT_REPEAT"/>
    <property type="match status" value="4"/>
</dbReference>
<dbReference type="Gene3D" id="1.25.10.10">
    <property type="entry name" value="Leucine-rich Repeat Variant"/>
    <property type="match status" value="4"/>
</dbReference>
<dbReference type="AlphaFoldDB" id="A0A1Q9D8E9"/>
<feature type="repeat" description="HEAT" evidence="2">
    <location>
        <begin position="683"/>
        <end position="716"/>
    </location>
</feature>
<evidence type="ECO:0000313" key="4">
    <source>
        <dbReference type="EMBL" id="OLP91429.1"/>
    </source>
</evidence>
<dbReference type="InterPro" id="IPR016024">
    <property type="entry name" value="ARM-type_fold"/>
</dbReference>
<proteinExistence type="predicted"/>
<dbReference type="InterPro" id="IPR004155">
    <property type="entry name" value="PBS_lyase_HEAT"/>
</dbReference>
<dbReference type="Proteomes" id="UP000186817">
    <property type="component" value="Unassembled WGS sequence"/>
</dbReference>
<comment type="function">
    <text evidence="1">Catalyzes the hydroxylation of the N(6)-(4-aminobutyl)-L-lysine intermediate produced by deoxyhypusine synthase/DHPS on a critical lysine of the eukaryotic translation initiation factor 5A/eIF-5A. This is the second step of the post-translational modification of that lysine into an unusual amino acid residue named hypusine. Hypusination is unique to mature eIF-5A factor and is essential for its function.</text>
</comment>
<evidence type="ECO:0000256" key="1">
    <source>
        <dbReference type="ARBA" id="ARBA00045876"/>
    </source>
</evidence>
<keyword evidence="3" id="KW-1133">Transmembrane helix</keyword>
<dbReference type="SUPFAM" id="SSF48371">
    <property type="entry name" value="ARM repeat"/>
    <property type="match status" value="1"/>
</dbReference>
<evidence type="ECO:0000256" key="3">
    <source>
        <dbReference type="SAM" id="Phobius"/>
    </source>
</evidence>
<comment type="caution">
    <text evidence="4">The sequence shown here is derived from an EMBL/GenBank/DDBJ whole genome shotgun (WGS) entry which is preliminary data.</text>
</comment>
<name>A0A1Q9D8E9_SYMMI</name>
<dbReference type="GO" id="GO:0016491">
    <property type="term" value="F:oxidoreductase activity"/>
    <property type="evidence" value="ECO:0007669"/>
    <property type="project" value="TreeGrafter"/>
</dbReference>
<dbReference type="SMART" id="SM00567">
    <property type="entry name" value="EZ_HEAT"/>
    <property type="match status" value="7"/>
</dbReference>
<dbReference type="InterPro" id="IPR021133">
    <property type="entry name" value="HEAT_type_2"/>
</dbReference>
<dbReference type="Pfam" id="PF13646">
    <property type="entry name" value="HEAT_2"/>
    <property type="match status" value="2"/>
</dbReference>
<feature type="repeat" description="HEAT" evidence="2">
    <location>
        <begin position="749"/>
        <end position="786"/>
    </location>
</feature>
<dbReference type="PANTHER" id="PTHR12697">
    <property type="entry name" value="PBS LYASE HEAT-LIKE PROTEIN"/>
    <property type="match status" value="1"/>
</dbReference>